<evidence type="ECO:0000256" key="1">
    <source>
        <dbReference type="SAM" id="MobiDB-lite"/>
    </source>
</evidence>
<organism evidence="2 3">
    <name type="scientific">Riccia fluitans</name>
    <dbReference type="NCBI Taxonomy" id="41844"/>
    <lineage>
        <taxon>Eukaryota</taxon>
        <taxon>Viridiplantae</taxon>
        <taxon>Streptophyta</taxon>
        <taxon>Embryophyta</taxon>
        <taxon>Marchantiophyta</taxon>
        <taxon>Marchantiopsida</taxon>
        <taxon>Marchantiidae</taxon>
        <taxon>Marchantiales</taxon>
        <taxon>Ricciaceae</taxon>
        <taxon>Riccia</taxon>
    </lineage>
</organism>
<reference evidence="2 3" key="1">
    <citation type="submission" date="2024-09" db="EMBL/GenBank/DDBJ databases">
        <title>Chromosome-scale assembly of Riccia fluitans.</title>
        <authorList>
            <person name="Paukszto L."/>
            <person name="Sawicki J."/>
            <person name="Karawczyk K."/>
            <person name="Piernik-Szablinska J."/>
            <person name="Szczecinska M."/>
            <person name="Mazdziarz M."/>
        </authorList>
    </citation>
    <scope>NUCLEOTIDE SEQUENCE [LARGE SCALE GENOMIC DNA]</scope>
    <source>
        <strain evidence="2">Rf_01</strain>
        <tissue evidence="2">Aerial parts of the thallus</tissue>
    </source>
</reference>
<feature type="region of interest" description="Disordered" evidence="1">
    <location>
        <begin position="74"/>
        <end position="96"/>
    </location>
</feature>
<comment type="caution">
    <text evidence="2">The sequence shown here is derived from an EMBL/GenBank/DDBJ whole genome shotgun (WGS) entry which is preliminary data.</text>
</comment>
<evidence type="ECO:0000313" key="2">
    <source>
        <dbReference type="EMBL" id="KAL2651453.1"/>
    </source>
</evidence>
<gene>
    <name evidence="2" type="ORF">R1flu_019581</name>
</gene>
<dbReference type="EMBL" id="JBHFFA010000001">
    <property type="protein sequence ID" value="KAL2651453.1"/>
    <property type="molecule type" value="Genomic_DNA"/>
</dbReference>
<sequence length="285" mass="31341">MVGSSGVLQLTGGALGSYSAPRPIVRLNRVLTRSPQQDFASNHGRRIAADPYRPTFPHRGASNCHLCGEERLRSAQRRNQPREHAASPEPALCDPRYTRIDRSPRRLHALIVGRTEDGQAFPSLSVSTGPGLIRLDLPWPAEFPNTRTFCLRVITELTVCIGTTTDYDGLDCTAELVGSPRLTRPLGSGTLSRDHGTIPAGLRHFRHGTQTHKRGIRIPAWFKSGNRGRPLELPRITYGVMTSSPGHGRKNVVLHPVNLAGPSPRDAATTTCFHHVVTHRRYPST</sequence>
<dbReference type="AlphaFoldDB" id="A0ABD1ZJ90"/>
<proteinExistence type="predicted"/>
<name>A0ABD1ZJ90_9MARC</name>
<keyword evidence="3" id="KW-1185">Reference proteome</keyword>
<evidence type="ECO:0000313" key="3">
    <source>
        <dbReference type="Proteomes" id="UP001605036"/>
    </source>
</evidence>
<dbReference type="Proteomes" id="UP001605036">
    <property type="component" value="Unassembled WGS sequence"/>
</dbReference>
<accession>A0ABD1ZJ90</accession>
<protein>
    <submittedName>
        <fullName evidence="2">Uncharacterized protein</fullName>
    </submittedName>
</protein>